<dbReference type="OrthoDB" id="4854145at2"/>
<accession>A0A1I6QTG8</accession>
<dbReference type="Proteomes" id="UP000198852">
    <property type="component" value="Unassembled WGS sequence"/>
</dbReference>
<protein>
    <submittedName>
        <fullName evidence="1">Putative PD-(D/E)XK family member</fullName>
    </submittedName>
</protein>
<reference evidence="2" key="1">
    <citation type="submission" date="2016-10" db="EMBL/GenBank/DDBJ databases">
        <authorList>
            <person name="Varghese N."/>
            <person name="Submissions S."/>
        </authorList>
    </citation>
    <scope>NUCLEOTIDE SEQUENCE [LARGE SCALE GENOMIC DNA]</scope>
    <source>
        <strain evidence="2">DSM 44771</strain>
    </source>
</reference>
<evidence type="ECO:0000313" key="2">
    <source>
        <dbReference type="Proteomes" id="UP000198852"/>
    </source>
</evidence>
<name>A0A1I6QTG8_9PSEU</name>
<gene>
    <name evidence="1" type="ORF">SAMN05660874_01847</name>
</gene>
<dbReference type="RefSeq" id="WP_093415321.1">
    <property type="nucleotide sequence ID" value="NZ_FOZX01000002.1"/>
</dbReference>
<dbReference type="STRING" id="95161.SAMN05660874_01847"/>
<proteinExistence type="predicted"/>
<dbReference type="EMBL" id="FOZX01000002">
    <property type="protein sequence ID" value="SFS55733.1"/>
    <property type="molecule type" value="Genomic_DNA"/>
</dbReference>
<keyword evidence="2" id="KW-1185">Reference proteome</keyword>
<dbReference type="InterPro" id="IPR025534">
    <property type="entry name" value="DUF4420"/>
</dbReference>
<evidence type="ECO:0000313" key="1">
    <source>
        <dbReference type="EMBL" id="SFS55733.1"/>
    </source>
</evidence>
<sequence>MSEPRELIEEKWLELEAECPSDERALRVAELPAKTTNGPLAIGVDQDGNRHLLLPVTSHQAVRRGLDGPVLVLRKRPLEDSEHYQHYADLGCLRSDLNDVFTTLCADVLTEVNDHQDNPLKALYRVIDRWKALFRSSGAPLGGDQVAGLYGELLILTRLLEIDASAHRLWKGPFGTQHDFAGTHTAVEVKTSSGTTQRRVRIHGLDQLLAPENGKLALAWLRLDRTSEEGDDLPDLVQLALRRCDDESALLTSLASVGYYPSDNPHYRDVRFVVGAENWYAVDDAFPRVTRDQLTIPDDRISDVAYTIDLSGETPSPLDGTAVAGYLEDLIREHA</sequence>
<dbReference type="Pfam" id="PF14390">
    <property type="entry name" value="DUF4420"/>
    <property type="match status" value="1"/>
</dbReference>
<dbReference type="AlphaFoldDB" id="A0A1I6QTG8"/>
<organism evidence="1 2">
    <name type="scientific">Saccharopolyspora flava</name>
    <dbReference type="NCBI Taxonomy" id="95161"/>
    <lineage>
        <taxon>Bacteria</taxon>
        <taxon>Bacillati</taxon>
        <taxon>Actinomycetota</taxon>
        <taxon>Actinomycetes</taxon>
        <taxon>Pseudonocardiales</taxon>
        <taxon>Pseudonocardiaceae</taxon>
        <taxon>Saccharopolyspora</taxon>
    </lineage>
</organism>